<name>A0A510E5Y4_9CREN</name>
<protein>
    <submittedName>
        <fullName evidence="1">Uncharacterized protein</fullName>
    </submittedName>
</protein>
<reference evidence="2" key="1">
    <citation type="submission" date="2018-09" db="EMBL/GenBank/DDBJ databases">
        <title>Complete Genome Sequencing of Sulfolobus sp. JCM 16834.</title>
        <authorList>
            <person name="Kato S."/>
            <person name="Itoh T."/>
            <person name="Ohkuma M."/>
        </authorList>
    </citation>
    <scope>NUCLEOTIDE SEQUENCE [LARGE SCALE GENOMIC DNA]</scope>
    <source>
        <strain evidence="2">IC-007</strain>
    </source>
</reference>
<dbReference type="AlphaFoldDB" id="A0A510E5Y4"/>
<dbReference type="EMBL" id="AP018930">
    <property type="protein sequence ID" value="BBG27943.1"/>
    <property type="molecule type" value="Genomic_DNA"/>
</dbReference>
<sequence>MIKDFPKFDCLITGEKEGYDSEIEVYFAKELQIASIFSILQNYDTEWKENYSKIIEILDKMDNYIVNGKDLPDYTLIKDLDKGDFTYSYSQLQSIQFSEKKISVSLLYYVAGLIQENLYWYSILAKKDKYSKNFNLDAFELLYTLMSVVRKRAYSLSQGN</sequence>
<dbReference type="Proteomes" id="UP000325030">
    <property type="component" value="Chromosome"/>
</dbReference>
<evidence type="ECO:0000313" key="2">
    <source>
        <dbReference type="Proteomes" id="UP000325030"/>
    </source>
</evidence>
<gene>
    <name evidence="1" type="ORF">IC007_2498</name>
</gene>
<evidence type="ECO:0000313" key="1">
    <source>
        <dbReference type="EMBL" id="BBG27943.1"/>
    </source>
</evidence>
<accession>A0A510E5Y4</accession>
<dbReference type="RefSeq" id="WP_149565042.1">
    <property type="nucleotide sequence ID" value="NZ_AP018930.1"/>
</dbReference>
<proteinExistence type="predicted"/>
<organism evidence="1 2">
    <name type="scientific">Sulfuracidifex tepidarius</name>
    <dbReference type="NCBI Taxonomy" id="1294262"/>
    <lineage>
        <taxon>Archaea</taxon>
        <taxon>Thermoproteota</taxon>
        <taxon>Thermoprotei</taxon>
        <taxon>Sulfolobales</taxon>
        <taxon>Sulfolobaceae</taxon>
        <taxon>Sulfuracidifex</taxon>
    </lineage>
</organism>
<dbReference type="GeneID" id="41718779"/>